<sequence>MYKLLKKALTVLMLFWGVMVVQAQIQPKVKAKADKTQIKIGEQIRYNIEVEVDSSTFVSFPEGQTFMPMEVVEATPIDSSRIQERLNLIRTYWLTQFDSGSYIVPPQKIVINQKPFYTDSLRIEITTVEVDTLKQALYDIKPMMEVTKTNSDWMKLLFLFIGIVVVALLVYWFFFRKKPMTEEEKMAQLPPFERAIIELKNLEQSRYLIQSQHKEYYSQLTNIVRAYLEEEVHISALESTTDELITKLEVLQETGNLKLEPGTISNFKSVLQKADLVKFAKSKPEISVAENDRKIIEEVVVKTKEALPEPDEEELLKTEVYKELLAKRKHRRKIAIVVGSILGAIVITFGATTAYYGFTYVKDTIIRNETKLLLEGDWIMSDYGYPPTHIETPKVLVREEDQISDVVKHDIHTHQLFSHGNIRDGFYLAVSVTTFSKDATFDIEKTVKSSMDRFTRLGSRNMIVKEEEVNTLSGKKGIKMFGTMVIENSKKQPRQVGYTVLSFVENSAFQQVIFVYDADDSYVDKIIERTLQSLDFKQE</sequence>
<evidence type="ECO:0000313" key="3">
    <source>
        <dbReference type="EMBL" id="EID76617.1"/>
    </source>
</evidence>
<protein>
    <submittedName>
        <fullName evidence="3">Uncharacterized protein</fullName>
    </submittedName>
</protein>
<proteinExistence type="predicted"/>
<dbReference type="EMBL" id="AJJU01000002">
    <property type="protein sequence ID" value="EID76617.1"/>
    <property type="molecule type" value="Genomic_DNA"/>
</dbReference>
<feature type="signal peptide" evidence="2">
    <location>
        <begin position="1"/>
        <end position="23"/>
    </location>
</feature>
<evidence type="ECO:0000256" key="1">
    <source>
        <dbReference type="SAM" id="Phobius"/>
    </source>
</evidence>
<reference evidence="3 4" key="1">
    <citation type="journal article" date="2012" name="J. Bacteriol.">
        <title>Genome Sequence of the Halotolerant Bacterium Imtechella halotolerans K1T.</title>
        <authorList>
            <person name="Kumar S."/>
            <person name="Vikram S."/>
            <person name="Subramanian S."/>
            <person name="Raghava G.P."/>
            <person name="Pinnaka A.K."/>
        </authorList>
    </citation>
    <scope>NUCLEOTIDE SEQUENCE [LARGE SCALE GENOMIC DNA]</scope>
    <source>
        <strain evidence="3 4">K1</strain>
    </source>
</reference>
<keyword evidence="2" id="KW-0732">Signal</keyword>
<keyword evidence="1" id="KW-0812">Transmembrane</keyword>
<organism evidence="3 4">
    <name type="scientific">Imtechella halotolerans K1</name>
    <dbReference type="NCBI Taxonomy" id="946077"/>
    <lineage>
        <taxon>Bacteria</taxon>
        <taxon>Pseudomonadati</taxon>
        <taxon>Bacteroidota</taxon>
        <taxon>Flavobacteriia</taxon>
        <taxon>Flavobacteriales</taxon>
        <taxon>Flavobacteriaceae</taxon>
        <taxon>Imtechella</taxon>
    </lineage>
</organism>
<keyword evidence="4" id="KW-1185">Reference proteome</keyword>
<dbReference type="eggNOG" id="COG3088">
    <property type="taxonomic scope" value="Bacteria"/>
</dbReference>
<dbReference type="PATRIC" id="fig|946077.3.peg.266"/>
<evidence type="ECO:0000313" key="4">
    <source>
        <dbReference type="Proteomes" id="UP000005938"/>
    </source>
</evidence>
<feature type="chain" id="PRO_5003636202" evidence="2">
    <location>
        <begin position="24"/>
        <end position="539"/>
    </location>
</feature>
<feature type="transmembrane region" description="Helical" evidence="1">
    <location>
        <begin position="334"/>
        <end position="358"/>
    </location>
</feature>
<dbReference type="STRING" id="946077.W5A_01300"/>
<dbReference type="Proteomes" id="UP000005938">
    <property type="component" value="Unassembled WGS sequence"/>
</dbReference>
<comment type="caution">
    <text evidence="3">The sequence shown here is derived from an EMBL/GenBank/DDBJ whole genome shotgun (WGS) entry which is preliminary data.</text>
</comment>
<evidence type="ECO:0000256" key="2">
    <source>
        <dbReference type="SAM" id="SignalP"/>
    </source>
</evidence>
<dbReference type="AlphaFoldDB" id="I0WJQ1"/>
<feature type="transmembrane region" description="Helical" evidence="1">
    <location>
        <begin position="153"/>
        <end position="175"/>
    </location>
</feature>
<name>I0WJQ1_9FLAO</name>
<keyword evidence="1" id="KW-1133">Transmembrane helix</keyword>
<keyword evidence="1" id="KW-0472">Membrane</keyword>
<gene>
    <name evidence="3" type="ORF">W5A_01300</name>
</gene>
<accession>I0WJQ1</accession>